<feature type="domain" description="Gcp-like" evidence="1">
    <location>
        <begin position="31"/>
        <end position="225"/>
    </location>
</feature>
<evidence type="ECO:0000313" key="2">
    <source>
        <dbReference type="EMBL" id="AVK95268.1"/>
    </source>
</evidence>
<gene>
    <name evidence="3" type="primary">ydiC</name>
    <name evidence="2" type="ORF">LS41612_02705</name>
    <name evidence="3" type="ORF">NCTC10338_04251</name>
</gene>
<evidence type="ECO:0000313" key="4">
    <source>
        <dbReference type="Proteomes" id="UP000238825"/>
    </source>
</evidence>
<dbReference type="SUPFAM" id="SSF53067">
    <property type="entry name" value="Actin-like ATPase domain"/>
    <property type="match status" value="2"/>
</dbReference>
<dbReference type="RefSeq" id="WP_024363925.1">
    <property type="nucleotide sequence ID" value="NZ_BJNS01000039.1"/>
</dbReference>
<dbReference type="AlphaFoldDB" id="A0A2S0JW10"/>
<dbReference type="InterPro" id="IPR022496">
    <property type="entry name" value="T6A_TsaB"/>
</dbReference>
<dbReference type="EMBL" id="UFSZ01000001">
    <property type="protein sequence ID" value="SUV19265.1"/>
    <property type="molecule type" value="Genomic_DNA"/>
</dbReference>
<organism evidence="2 4">
    <name type="scientific">Lysinibacillus sphaericus</name>
    <name type="common">Bacillus sphaericus</name>
    <dbReference type="NCBI Taxonomy" id="1421"/>
    <lineage>
        <taxon>Bacteria</taxon>
        <taxon>Bacillati</taxon>
        <taxon>Bacillota</taxon>
        <taxon>Bacilli</taxon>
        <taxon>Bacillales</taxon>
        <taxon>Bacillaceae</taxon>
        <taxon>Lysinibacillus</taxon>
    </lineage>
</organism>
<sequence>MIWLGIETANAPLSVAVVKDGKVMAEVVQNIKLTHSAGAMPAIETILANVGVKPNELDAIAVSEGPGSYTGVRIGVTLAKTLAWTLQKPLVGVSSLKVLAANAALFDGLICPIFDARRGNVYTAVYKGTKLDVVIEDYHDHIEALLTRLEALNAPILFVGADVDVFWDKIVEVLGVNACRAALHEDLPRASAAILLASAEELPSIEAVHHFTPQYKRIAEAEANWLKEQKEKTHEQ</sequence>
<dbReference type="GO" id="GO:0016740">
    <property type="term" value="F:transferase activity"/>
    <property type="evidence" value="ECO:0007669"/>
    <property type="project" value="UniProtKB-KW"/>
</dbReference>
<keyword evidence="2" id="KW-0808">Transferase</keyword>
<protein>
    <submittedName>
        <fullName evidence="3">Peptidase M22, glycoprotease YdiC</fullName>
    </submittedName>
    <submittedName>
        <fullName evidence="2">tRNA (Adenosine(37)-N6)-threonylcarbamoyltransferase complex dimerization subunit type 1 TsaB</fullName>
    </submittedName>
</protein>
<evidence type="ECO:0000313" key="5">
    <source>
        <dbReference type="Proteomes" id="UP000255295"/>
    </source>
</evidence>
<dbReference type="EMBL" id="CP019980">
    <property type="protein sequence ID" value="AVK95268.1"/>
    <property type="molecule type" value="Genomic_DNA"/>
</dbReference>
<dbReference type="PANTHER" id="PTHR11735:SF11">
    <property type="entry name" value="TRNA THREONYLCARBAMOYLADENOSINE BIOSYNTHESIS PROTEIN TSAB"/>
    <property type="match status" value="1"/>
</dbReference>
<reference evidence="2 4" key="1">
    <citation type="submission" date="2017-03" db="EMBL/GenBank/DDBJ databases">
        <title>The whole genome sequencing and assembly of Lysinibacillus sphaericus DSM 28T strain.</title>
        <authorList>
            <person name="Lee Y.-J."/>
            <person name="Yi H."/>
            <person name="Bahn Y.-S."/>
            <person name="Kim J.F."/>
            <person name="Lee D.-W."/>
        </authorList>
    </citation>
    <scope>NUCLEOTIDE SEQUENCE [LARGE SCALE GENOMIC DNA]</scope>
    <source>
        <strain evidence="2 4">DSM 28</strain>
    </source>
</reference>
<accession>A0A2S0JW10</accession>
<dbReference type="Proteomes" id="UP000238825">
    <property type="component" value="Chromosome"/>
</dbReference>
<dbReference type="PANTHER" id="PTHR11735">
    <property type="entry name" value="TRNA N6-ADENOSINE THREONYLCARBAMOYLTRANSFERASE"/>
    <property type="match status" value="1"/>
</dbReference>
<proteinExistence type="predicted"/>
<evidence type="ECO:0000259" key="1">
    <source>
        <dbReference type="Pfam" id="PF00814"/>
    </source>
</evidence>
<dbReference type="Proteomes" id="UP000255295">
    <property type="component" value="Unassembled WGS sequence"/>
</dbReference>
<dbReference type="NCBIfam" id="TIGR03725">
    <property type="entry name" value="T6A_YeaZ"/>
    <property type="match status" value="1"/>
</dbReference>
<evidence type="ECO:0000313" key="3">
    <source>
        <dbReference type="EMBL" id="SUV19265.1"/>
    </source>
</evidence>
<dbReference type="GO" id="GO:0002949">
    <property type="term" value="P:tRNA threonylcarbamoyladenosine modification"/>
    <property type="evidence" value="ECO:0007669"/>
    <property type="project" value="InterPro"/>
</dbReference>
<dbReference type="InterPro" id="IPR043129">
    <property type="entry name" value="ATPase_NBD"/>
</dbReference>
<reference evidence="3 5" key="2">
    <citation type="submission" date="2018-06" db="EMBL/GenBank/DDBJ databases">
        <authorList>
            <consortium name="Pathogen Informatics"/>
            <person name="Doyle S."/>
        </authorList>
    </citation>
    <scope>NUCLEOTIDE SEQUENCE [LARGE SCALE GENOMIC DNA]</scope>
    <source>
        <strain evidence="3 5">NCTC10338</strain>
    </source>
</reference>
<name>A0A2S0JW10_LYSSH</name>
<dbReference type="Pfam" id="PF00814">
    <property type="entry name" value="TsaD"/>
    <property type="match status" value="1"/>
</dbReference>
<dbReference type="GeneID" id="48275092"/>
<dbReference type="InterPro" id="IPR000905">
    <property type="entry name" value="Gcp-like_dom"/>
</dbReference>
<dbReference type="Gene3D" id="3.30.420.40">
    <property type="match status" value="2"/>
</dbReference>
<dbReference type="GO" id="GO:0005829">
    <property type="term" value="C:cytosol"/>
    <property type="evidence" value="ECO:0007669"/>
    <property type="project" value="TreeGrafter"/>
</dbReference>
<dbReference type="CDD" id="cd24032">
    <property type="entry name" value="ASKHA_NBD_TsaB"/>
    <property type="match status" value="1"/>
</dbReference>